<proteinExistence type="predicted"/>
<evidence type="ECO:0000313" key="1">
    <source>
        <dbReference type="EMBL" id="KAF0756724.1"/>
    </source>
</evidence>
<organism evidence="1 2">
    <name type="scientific">Aphis craccivora</name>
    <name type="common">Cowpea aphid</name>
    <dbReference type="NCBI Taxonomy" id="307492"/>
    <lineage>
        <taxon>Eukaryota</taxon>
        <taxon>Metazoa</taxon>
        <taxon>Ecdysozoa</taxon>
        <taxon>Arthropoda</taxon>
        <taxon>Hexapoda</taxon>
        <taxon>Insecta</taxon>
        <taxon>Pterygota</taxon>
        <taxon>Neoptera</taxon>
        <taxon>Paraneoptera</taxon>
        <taxon>Hemiptera</taxon>
        <taxon>Sternorrhyncha</taxon>
        <taxon>Aphidomorpha</taxon>
        <taxon>Aphidoidea</taxon>
        <taxon>Aphididae</taxon>
        <taxon>Aphidini</taxon>
        <taxon>Aphis</taxon>
        <taxon>Aphis</taxon>
    </lineage>
</organism>
<name>A0A6G0YIT9_APHCR</name>
<comment type="caution">
    <text evidence="1">The sequence shown here is derived from an EMBL/GenBank/DDBJ whole genome shotgun (WGS) entry which is preliminary data.</text>
</comment>
<dbReference type="EMBL" id="VUJU01003776">
    <property type="protein sequence ID" value="KAF0756724.1"/>
    <property type="molecule type" value="Genomic_DNA"/>
</dbReference>
<accession>A0A6G0YIT9</accession>
<protein>
    <submittedName>
        <fullName evidence="1">Zonadhesin-like</fullName>
    </submittedName>
</protein>
<dbReference type="Proteomes" id="UP000478052">
    <property type="component" value="Unassembled WGS sequence"/>
</dbReference>
<evidence type="ECO:0000313" key="2">
    <source>
        <dbReference type="Proteomes" id="UP000478052"/>
    </source>
</evidence>
<gene>
    <name evidence="1" type="ORF">FWK35_00020975</name>
</gene>
<sequence length="1640" mass="188063">MKTTKDKEKKIRLNNKIKYYTRLQEKNLNQQDLTKIKPEKQETKKIKSRVNRQLTINNSIDAVKQQIFNIKKKLGKNYIKNTKAPDSCESLINLISTNEQSIKILNDRKRKNCGEGLMERNKNKKSRKSNYQPFLEMNNMCSNISLDDIYYKNNFILTHSFNIIEFSDSFNSLSSPEVKVLDKTYDNYYNHTFSTCLDNYLFKPDDCIKKENDVYNLEQPIYMNKNNSDNNHDMNILKLLLLQYWCFYDFNTQTLFSKVNESKKLETHYSEMLETEKISSTREIYSKFTTTKEASLLRQMFSEISGTSEYEKAWFLYDSFSFKTRKIYSLITKIQSTQNSNSKIIDIKRTSKIYTKLFKMERLLSPHEIYFEITYMSKELCLPKTYSEVTAKFRLSLPITHFKNTKKKVLKKLDLSLNELYSKIAKTKQASPADKLYCKAENASFSYSNLIEFIDIPCSLLETSFNFTVTDRKYYLKTYSRKNLKKKLLFLKSYSRIIVHNKVVLLRTFSEKNIRDQQNIAEIYSVIFFKGTLILKMYFNETIQDKQSILKSYTEVKSKLSMSTTYSEGNLKEQLSILRTYSKKYPFLPITYLESNVNKKLSLTKAYFKGIVKEALPLLDIYSYLENPIEKELNKPNKYGVLAIKNGLTLSKAIPNVSIKNTVSLPNILSEESEVTIGEKCIKNASNINSKQVVMEKKESLKLNSQQITTDEPIVSILDEVKKTTTTEITPLKKKCMVGIGLLSNLLSEEKDMKSILPKKNKTHQKVIRIANEDNTEQSNHDQSSSENCSYVSENSNCKKDDQNHTAIPIFISAESPLGSLIHKDHSCIPECSYCNRKFDLLETVFHLSQIKNPDKQKACLENTTHLIGSDSCLCVGCYKAIVKRTSIKNLKKRACIVMTCEQTVSRDFHSKWMNKLKSLLLINKINFKVKTNEEKATHKIPVCNEHYEQILLIAQCQLCGNRTLQKFQLHKSEVHKYQSILNEDEIPITIKYDILICKPCHIYLLLRRDKTTKMSFELEKHCDVSRIRIINHYRLKMKKLELMKLAKSEINIKKTEEDDKLLLVKSLPSKKRNIFTPNSSMVFKPVSSAVEFVNTTTTVITTTIGTKPLMTTRTMTMAPMSMVLTSAIENLSPLGFNQKTQPTFLDTHPSVPRTIKRPVTTNYRKQSMPVHKLTIPDYRITIPVEKLMSPINRVDKSMTQIKKPKIRTSKPMIPVDKPTVADHKLKFVFTPVLRSIFTSKLSVPKEHVKTPNSVSPIKIPTIVQTDQSLNNSLDSQFKSTLTDFPKLSRQQPIPSILSSTTPDIIQFYKNLRTTYPNGKVFINNLMKLETRRNLGHFTVQNNKTIHHQRKSCTATTPPHMIHYLSKPKEYQTSSHIYNYNNDLTDTGYFNNKCVISENDKGSDSLFIPVKTTYKSYNKPKLESISFKNVIHKPSQHNNSGDIIPIPTTTITTTTTEALTNVICATSPILSTFSEAITASEVLTNIEMDSTATNTSTLIIAASLIPLMAILPTVATDLEESTTTNIASAVSSTIDADSITAITTTVIHDTDLAKINSESSTITNLISTEYSNATDAFTTINATTDISGITTTTAAISTTTIPNITQCMSNQNSIDKLIHQTSLKHLLLNYYRHRRRRRVK</sequence>
<reference evidence="1 2" key="1">
    <citation type="submission" date="2019-08" db="EMBL/GenBank/DDBJ databases">
        <title>Whole genome of Aphis craccivora.</title>
        <authorList>
            <person name="Voronova N.V."/>
            <person name="Shulinski R.S."/>
            <person name="Bandarenka Y.V."/>
            <person name="Zhorov D.G."/>
            <person name="Warner D."/>
        </authorList>
    </citation>
    <scope>NUCLEOTIDE SEQUENCE [LARGE SCALE GENOMIC DNA]</scope>
    <source>
        <strain evidence="1">180601</strain>
        <tissue evidence="1">Whole Body</tissue>
    </source>
</reference>
<dbReference type="OrthoDB" id="249703at2759"/>
<keyword evidence="2" id="KW-1185">Reference proteome</keyword>